<evidence type="ECO:0000256" key="5">
    <source>
        <dbReference type="ARBA" id="ARBA00023002"/>
    </source>
</evidence>
<organism evidence="10 11">
    <name type="scientific">Cotesia glomerata</name>
    <name type="common">Lepidopteran parasitic wasp</name>
    <name type="synonym">Apanteles glomeratus</name>
    <dbReference type="NCBI Taxonomy" id="32391"/>
    <lineage>
        <taxon>Eukaryota</taxon>
        <taxon>Metazoa</taxon>
        <taxon>Ecdysozoa</taxon>
        <taxon>Arthropoda</taxon>
        <taxon>Hexapoda</taxon>
        <taxon>Insecta</taxon>
        <taxon>Pterygota</taxon>
        <taxon>Neoptera</taxon>
        <taxon>Endopterygota</taxon>
        <taxon>Hymenoptera</taxon>
        <taxon>Apocrita</taxon>
        <taxon>Ichneumonoidea</taxon>
        <taxon>Braconidae</taxon>
        <taxon>Microgastrinae</taxon>
        <taxon>Cotesia</taxon>
    </lineage>
</organism>
<evidence type="ECO:0000256" key="2">
    <source>
        <dbReference type="ARBA" id="ARBA00010617"/>
    </source>
</evidence>
<dbReference type="GO" id="GO:0005506">
    <property type="term" value="F:iron ion binding"/>
    <property type="evidence" value="ECO:0007669"/>
    <property type="project" value="InterPro"/>
</dbReference>
<evidence type="ECO:0008006" key="12">
    <source>
        <dbReference type="Google" id="ProtNLM"/>
    </source>
</evidence>
<dbReference type="PRINTS" id="PR00463">
    <property type="entry name" value="EP450I"/>
</dbReference>
<comment type="similarity">
    <text evidence="2 9">Belongs to the cytochrome P450 family.</text>
</comment>
<keyword evidence="6 8" id="KW-0408">Iron</keyword>
<evidence type="ECO:0000256" key="3">
    <source>
        <dbReference type="ARBA" id="ARBA00022617"/>
    </source>
</evidence>
<comment type="cofactor">
    <cofactor evidence="1 8">
        <name>heme</name>
        <dbReference type="ChEBI" id="CHEBI:30413"/>
    </cofactor>
</comment>
<evidence type="ECO:0000313" key="11">
    <source>
        <dbReference type="Proteomes" id="UP000826195"/>
    </source>
</evidence>
<keyword evidence="11" id="KW-1185">Reference proteome</keyword>
<protein>
    <recommendedName>
        <fullName evidence="12">Cytochrome P450 302a1, mitochondrial</fullName>
    </recommendedName>
</protein>
<name>A0AAV7J5Q2_COTGL</name>
<dbReference type="SUPFAM" id="SSF48264">
    <property type="entry name" value="Cytochrome P450"/>
    <property type="match status" value="1"/>
</dbReference>
<dbReference type="PROSITE" id="PS00086">
    <property type="entry name" value="CYTOCHROME_P450"/>
    <property type="match status" value="1"/>
</dbReference>
<evidence type="ECO:0000256" key="8">
    <source>
        <dbReference type="PIRSR" id="PIRSR602401-1"/>
    </source>
</evidence>
<dbReference type="InterPro" id="IPR036396">
    <property type="entry name" value="Cyt_P450_sf"/>
</dbReference>
<accession>A0AAV7J5Q2</accession>
<dbReference type="GO" id="GO:0020037">
    <property type="term" value="F:heme binding"/>
    <property type="evidence" value="ECO:0007669"/>
    <property type="project" value="InterPro"/>
</dbReference>
<dbReference type="InterPro" id="IPR017972">
    <property type="entry name" value="Cyt_P450_CS"/>
</dbReference>
<keyword evidence="3 8" id="KW-0349">Heme</keyword>
<feature type="binding site" description="axial binding residue" evidence="8">
    <location>
        <position position="456"/>
    </location>
    <ligand>
        <name>heme</name>
        <dbReference type="ChEBI" id="CHEBI:30413"/>
    </ligand>
    <ligandPart>
        <name>Fe</name>
        <dbReference type="ChEBI" id="CHEBI:18248"/>
    </ligandPart>
</feature>
<evidence type="ECO:0000256" key="9">
    <source>
        <dbReference type="RuleBase" id="RU000461"/>
    </source>
</evidence>
<dbReference type="GO" id="GO:0004497">
    <property type="term" value="F:monooxygenase activity"/>
    <property type="evidence" value="ECO:0007669"/>
    <property type="project" value="UniProtKB-KW"/>
</dbReference>
<dbReference type="Proteomes" id="UP000826195">
    <property type="component" value="Unassembled WGS sequence"/>
</dbReference>
<keyword evidence="4 8" id="KW-0479">Metal-binding</keyword>
<evidence type="ECO:0000256" key="6">
    <source>
        <dbReference type="ARBA" id="ARBA00023004"/>
    </source>
</evidence>
<dbReference type="PANTHER" id="PTHR24279:SF120">
    <property type="entry name" value="CYTOCHROME P450"/>
    <property type="match status" value="1"/>
</dbReference>
<keyword evidence="5 9" id="KW-0560">Oxidoreductase</keyword>
<gene>
    <name evidence="10" type="ORF">KQX54_006441</name>
</gene>
<dbReference type="Pfam" id="PF00067">
    <property type="entry name" value="p450"/>
    <property type="match status" value="1"/>
</dbReference>
<proteinExistence type="inferred from homology"/>
<dbReference type="CDD" id="cd11054">
    <property type="entry name" value="CYP24A1-like"/>
    <property type="match status" value="1"/>
</dbReference>
<dbReference type="AlphaFoldDB" id="A0AAV7J5Q2"/>
<evidence type="ECO:0000256" key="7">
    <source>
        <dbReference type="ARBA" id="ARBA00023033"/>
    </source>
</evidence>
<dbReference type="Gene3D" id="1.10.630.10">
    <property type="entry name" value="Cytochrome P450"/>
    <property type="match status" value="1"/>
</dbReference>
<dbReference type="EMBL" id="JAHXZJ010000001">
    <property type="protein sequence ID" value="KAH0567067.1"/>
    <property type="molecule type" value="Genomic_DNA"/>
</dbReference>
<dbReference type="InterPro" id="IPR050479">
    <property type="entry name" value="CYP11_CYP27_families"/>
</dbReference>
<dbReference type="InterPro" id="IPR002401">
    <property type="entry name" value="Cyt_P450_E_grp-I"/>
</dbReference>
<keyword evidence="7 9" id="KW-0503">Monooxygenase</keyword>
<evidence type="ECO:0000256" key="4">
    <source>
        <dbReference type="ARBA" id="ARBA00022723"/>
    </source>
</evidence>
<dbReference type="PRINTS" id="PR00385">
    <property type="entry name" value="P450"/>
</dbReference>
<reference evidence="10 11" key="1">
    <citation type="journal article" date="2021" name="J. Hered.">
        <title>A chromosome-level genome assembly of the parasitoid wasp, Cotesia glomerata (Hymenoptera: Braconidae).</title>
        <authorList>
            <person name="Pinto B.J."/>
            <person name="Weis J.J."/>
            <person name="Gamble T."/>
            <person name="Ode P.J."/>
            <person name="Paul R."/>
            <person name="Zaspel J.M."/>
        </authorList>
    </citation>
    <scope>NUCLEOTIDE SEQUENCE [LARGE SCALE GENOMIC DNA]</scope>
    <source>
        <strain evidence="10">CgM1</strain>
    </source>
</reference>
<evidence type="ECO:0000313" key="10">
    <source>
        <dbReference type="EMBL" id="KAH0567067.1"/>
    </source>
</evidence>
<dbReference type="PANTHER" id="PTHR24279">
    <property type="entry name" value="CYTOCHROME P450"/>
    <property type="match status" value="1"/>
</dbReference>
<dbReference type="FunFam" id="1.10.630.10:FF:000006">
    <property type="entry name" value="Cytochrome P450 302a1, mitochondrial"/>
    <property type="match status" value="1"/>
</dbReference>
<comment type="caution">
    <text evidence="10">The sequence shown here is derived from an EMBL/GenBank/DDBJ whole genome shotgun (WGS) entry which is preliminary data.</text>
</comment>
<dbReference type="GO" id="GO:0016705">
    <property type="term" value="F:oxidoreductase activity, acting on paired donors, with incorporation or reduction of molecular oxygen"/>
    <property type="evidence" value="ECO:0007669"/>
    <property type="project" value="InterPro"/>
</dbReference>
<evidence type="ECO:0000256" key="1">
    <source>
        <dbReference type="ARBA" id="ARBA00001971"/>
    </source>
</evidence>
<dbReference type="InterPro" id="IPR001128">
    <property type="entry name" value="Cyt_P450"/>
</dbReference>
<sequence length="514" mass="58270">MKMHLNRSCQRLFGGAKNYSSCTATGFKLNPRPFEDIPGPKSLPIIGTLYKYLPYIGEYNFNKLHKNGFKKLSKYGPLVKEEIVSGVNIVWVFRPEDIAEIFKAEAGKHPERHSHLALLKYRKDRSHVYNSGGLLPTNGSDWWRIRKEFQKALSKPQNIINYINVIDNVVRQFVKLCGDKKYDDLLSLISRLFLELTCLVAFDVSMNSFSVAEMQVNSRSSKLIDAALTTNSAILKLDNGIQLWKYFKTPLYKKLCTSQKLMEEVAIELVNKKIDDMKNKPVSTNESLLEIYLKNENLDVKDVVGMACDMLLAGVDTTSYSLAFALFHLGNNPTVLEKLQTEAARLLVDDAPITAATLRDATYTKAVIKETFRMNPISVGVGRILAVDTVLNNFHIPAGTIVVTQNQVTCRLPEYFDNPNSFLPERWLRDDKNKTKNGASVHPYLVLPFGHGPRSCIARRLAEQNLQMVLLRLSKEYNFKWKGGLLDNVSLLINKPDLPIKMEFTSKNNDQLLT</sequence>